<protein>
    <submittedName>
        <fullName evidence="10">Mechanosensitive ion channel family protein</fullName>
    </submittedName>
</protein>
<keyword evidence="6 7" id="KW-0472">Membrane</keyword>
<dbReference type="InterPro" id="IPR011014">
    <property type="entry name" value="MscS_channel_TM-2"/>
</dbReference>
<dbReference type="GO" id="GO:0005886">
    <property type="term" value="C:plasma membrane"/>
    <property type="evidence" value="ECO:0007669"/>
    <property type="project" value="UniProtKB-SubCell"/>
</dbReference>
<feature type="transmembrane region" description="Helical" evidence="7">
    <location>
        <begin position="66"/>
        <end position="87"/>
    </location>
</feature>
<comment type="similarity">
    <text evidence="2">Belongs to the MscS (TC 1.A.23) family.</text>
</comment>
<dbReference type="OrthoDB" id="9799209at2"/>
<feature type="transmembrane region" description="Helical" evidence="7">
    <location>
        <begin position="93"/>
        <end position="111"/>
    </location>
</feature>
<dbReference type="GO" id="GO:0008381">
    <property type="term" value="F:mechanosensitive monoatomic ion channel activity"/>
    <property type="evidence" value="ECO:0007669"/>
    <property type="project" value="InterPro"/>
</dbReference>
<dbReference type="Gene3D" id="3.30.70.100">
    <property type="match status" value="1"/>
</dbReference>
<dbReference type="InterPro" id="IPR006685">
    <property type="entry name" value="MscS_channel_2nd"/>
</dbReference>
<dbReference type="Gene3D" id="2.30.30.60">
    <property type="match status" value="1"/>
</dbReference>
<feature type="transmembrane region" description="Helical" evidence="7">
    <location>
        <begin position="20"/>
        <end position="45"/>
    </location>
</feature>
<feature type="domain" description="Mechanosensitive ion channel MscS C-terminal" evidence="9">
    <location>
        <begin position="187"/>
        <end position="270"/>
    </location>
</feature>
<evidence type="ECO:0000256" key="1">
    <source>
        <dbReference type="ARBA" id="ARBA00004651"/>
    </source>
</evidence>
<evidence type="ECO:0000259" key="8">
    <source>
        <dbReference type="Pfam" id="PF00924"/>
    </source>
</evidence>
<reference evidence="10 11" key="1">
    <citation type="submission" date="2019-06" db="EMBL/GenBank/DDBJ databases">
        <title>Persicimonas caeni gen. nov., sp. nov., a predatory bacterium isolated from solar saltern.</title>
        <authorList>
            <person name="Wang S."/>
        </authorList>
    </citation>
    <scope>NUCLEOTIDE SEQUENCE [LARGE SCALE GENOMIC DNA]</scope>
    <source>
        <strain evidence="10 11">YN101</strain>
    </source>
</reference>
<evidence type="ECO:0000256" key="3">
    <source>
        <dbReference type="ARBA" id="ARBA00022475"/>
    </source>
</evidence>
<keyword evidence="4 7" id="KW-0812">Transmembrane</keyword>
<evidence type="ECO:0000313" key="11">
    <source>
        <dbReference type="Proteomes" id="UP000315995"/>
    </source>
</evidence>
<evidence type="ECO:0000256" key="2">
    <source>
        <dbReference type="ARBA" id="ARBA00008017"/>
    </source>
</evidence>
<dbReference type="RefSeq" id="WP_141200760.1">
    <property type="nucleotide sequence ID" value="NZ_CP041186.1"/>
</dbReference>
<dbReference type="InterPro" id="IPR006686">
    <property type="entry name" value="MscS_channel_CS"/>
</dbReference>
<dbReference type="Pfam" id="PF00924">
    <property type="entry name" value="MS_channel_2nd"/>
    <property type="match status" value="1"/>
</dbReference>
<sequence>MDESVNQLLKLQDVLLEYVNSFLAIVPAIGIAIVVFVVFLVLASLAKRTVSGFSSRFTEDKSLQSLFGTITKVLVIVVGAFAAAAIIFPGLSAGHLVSVLGLSSVAIGFAFKDIFENFLAGILILSGRPFVIGDQIETNGYEGTVEHISIRSTSIETYDGQRVIIPNSAIFTNPMTVRTAFPHRRTTFVTGIGYDEDIETAREVIREAVNGCETVLEDPAPQIFLMEHGDSSVNFHIRYWTPSTISGVKNAQDEVATSVKYALDEAGIEIPYPYRTIEFFDKTEQSEQARAAE</sequence>
<dbReference type="SUPFAM" id="SSF82861">
    <property type="entry name" value="Mechanosensitive channel protein MscS (YggB), transmembrane region"/>
    <property type="match status" value="1"/>
</dbReference>
<dbReference type="Gene3D" id="1.10.287.1260">
    <property type="match status" value="1"/>
</dbReference>
<dbReference type="InterPro" id="IPR049278">
    <property type="entry name" value="MS_channel_C"/>
</dbReference>
<evidence type="ECO:0000259" key="9">
    <source>
        <dbReference type="Pfam" id="PF21082"/>
    </source>
</evidence>
<dbReference type="InterPro" id="IPR023408">
    <property type="entry name" value="MscS_beta-dom_sf"/>
</dbReference>
<organism evidence="10 11">
    <name type="scientific">Persicimonas caeni</name>
    <dbReference type="NCBI Taxonomy" id="2292766"/>
    <lineage>
        <taxon>Bacteria</taxon>
        <taxon>Deltaproteobacteria</taxon>
        <taxon>Bradymonadales</taxon>
        <taxon>Bradymonadaceae</taxon>
        <taxon>Persicimonas</taxon>
    </lineage>
</organism>
<comment type="subcellular location">
    <subcellularLocation>
        <location evidence="1">Cell membrane</location>
        <topology evidence="1">Multi-pass membrane protein</topology>
    </subcellularLocation>
</comment>
<dbReference type="Proteomes" id="UP000315995">
    <property type="component" value="Chromosome"/>
</dbReference>
<dbReference type="InterPro" id="IPR045275">
    <property type="entry name" value="MscS_archaea/bacteria_type"/>
</dbReference>
<evidence type="ECO:0000256" key="7">
    <source>
        <dbReference type="SAM" id="Phobius"/>
    </source>
</evidence>
<dbReference type="InterPro" id="IPR010920">
    <property type="entry name" value="LSM_dom_sf"/>
</dbReference>
<dbReference type="AlphaFoldDB" id="A0A4Y6Q159"/>
<dbReference type="SUPFAM" id="SSF50182">
    <property type="entry name" value="Sm-like ribonucleoproteins"/>
    <property type="match status" value="1"/>
</dbReference>
<dbReference type="PROSITE" id="PS01246">
    <property type="entry name" value="UPF0003"/>
    <property type="match status" value="1"/>
</dbReference>
<evidence type="ECO:0000256" key="4">
    <source>
        <dbReference type="ARBA" id="ARBA00022692"/>
    </source>
</evidence>
<proteinExistence type="inferred from homology"/>
<dbReference type="PANTHER" id="PTHR30221">
    <property type="entry name" value="SMALL-CONDUCTANCE MECHANOSENSITIVE CHANNEL"/>
    <property type="match status" value="1"/>
</dbReference>
<dbReference type="SUPFAM" id="SSF82689">
    <property type="entry name" value="Mechanosensitive channel protein MscS (YggB), C-terminal domain"/>
    <property type="match status" value="1"/>
</dbReference>
<dbReference type="Pfam" id="PF21082">
    <property type="entry name" value="MS_channel_3rd"/>
    <property type="match status" value="1"/>
</dbReference>
<dbReference type="PANTHER" id="PTHR30221:SF1">
    <property type="entry name" value="SMALL-CONDUCTANCE MECHANOSENSITIVE CHANNEL"/>
    <property type="match status" value="1"/>
</dbReference>
<keyword evidence="5 7" id="KW-1133">Transmembrane helix</keyword>
<evidence type="ECO:0000256" key="6">
    <source>
        <dbReference type="ARBA" id="ARBA00023136"/>
    </source>
</evidence>
<evidence type="ECO:0000313" key="10">
    <source>
        <dbReference type="EMBL" id="QDG54316.1"/>
    </source>
</evidence>
<keyword evidence="11" id="KW-1185">Reference proteome</keyword>
<gene>
    <name evidence="10" type="ORF">FIV42_27290</name>
</gene>
<dbReference type="InterPro" id="IPR011066">
    <property type="entry name" value="MscS_channel_C_sf"/>
</dbReference>
<dbReference type="EMBL" id="CP041186">
    <property type="protein sequence ID" value="QDG54316.1"/>
    <property type="molecule type" value="Genomic_DNA"/>
</dbReference>
<feature type="domain" description="Mechanosensitive ion channel MscS" evidence="8">
    <location>
        <begin position="113"/>
        <end position="175"/>
    </location>
</feature>
<evidence type="ECO:0000256" key="5">
    <source>
        <dbReference type="ARBA" id="ARBA00022989"/>
    </source>
</evidence>
<accession>A0A5B8YFI3</accession>
<keyword evidence="3" id="KW-1003">Cell membrane</keyword>
<name>A0A4Y6Q159_PERCE</name>
<accession>A0A4Y6Q159</accession>